<dbReference type="Pfam" id="PF01527">
    <property type="entry name" value="HTH_Tnp_1"/>
    <property type="match status" value="1"/>
</dbReference>
<dbReference type="EMBL" id="FZTC01000001">
    <property type="protein sequence ID" value="SNU32478.1"/>
    <property type="molecule type" value="Genomic_DNA"/>
</dbReference>
<dbReference type="AlphaFoldDB" id="A0A285AV35"/>
<protein>
    <submittedName>
        <fullName evidence="2">Transposase</fullName>
    </submittedName>
</protein>
<evidence type="ECO:0000313" key="3">
    <source>
        <dbReference type="Proteomes" id="UP000220639"/>
    </source>
</evidence>
<dbReference type="InterPro" id="IPR002514">
    <property type="entry name" value="Transposase_8"/>
</dbReference>
<dbReference type="GO" id="GO:0043565">
    <property type="term" value="F:sequence-specific DNA binding"/>
    <property type="evidence" value="ECO:0007669"/>
    <property type="project" value="InterPro"/>
</dbReference>
<evidence type="ECO:0000313" key="2">
    <source>
        <dbReference type="EMBL" id="SNU32478.1"/>
    </source>
</evidence>
<evidence type="ECO:0000256" key="1">
    <source>
        <dbReference type="SAM" id="MobiDB-lite"/>
    </source>
</evidence>
<dbReference type="GO" id="GO:0006313">
    <property type="term" value="P:DNA transposition"/>
    <property type="evidence" value="ECO:0007669"/>
    <property type="project" value="InterPro"/>
</dbReference>
<reference evidence="3" key="1">
    <citation type="submission" date="2017-08" db="EMBL/GenBank/DDBJ databases">
        <authorList>
            <person name="Brisse S."/>
        </authorList>
    </citation>
    <scope>NUCLEOTIDE SEQUENCE [LARGE SCALE GENOMIC DNA]</scope>
    <source>
        <strain evidence="3">06D021</strain>
    </source>
</reference>
<feature type="region of interest" description="Disordered" evidence="1">
    <location>
        <begin position="1"/>
        <end position="53"/>
    </location>
</feature>
<dbReference type="SUPFAM" id="SSF48295">
    <property type="entry name" value="TrpR-like"/>
    <property type="match status" value="1"/>
</dbReference>
<dbReference type="GO" id="GO:0004803">
    <property type="term" value="F:transposase activity"/>
    <property type="evidence" value="ECO:0007669"/>
    <property type="project" value="InterPro"/>
</dbReference>
<sequence length="136" mass="14923">MPSRRCGSRSRVGPKHFRCPRQRSSTVSVRPTHLPDTAAEGHGPSSGFSMRPQRRTYSKSFKAQVIQECSEPGASIANIALGYSLNANLDHKWIRLPTQKTTAIQPAFIPLPSQMLGVGSHTQARCCDHEFDPVGP</sequence>
<gene>
    <name evidence="2" type="ORF">KOSB73_10100</name>
</gene>
<dbReference type="Proteomes" id="UP000220639">
    <property type="component" value="Unassembled WGS sequence"/>
</dbReference>
<dbReference type="InterPro" id="IPR010921">
    <property type="entry name" value="Trp_repressor/repl_initiator"/>
</dbReference>
<accession>A0A285AV35</accession>
<name>A0A285AV35_9ENTR</name>
<feature type="compositionally biased region" description="Basic residues" evidence="1">
    <location>
        <begin position="1"/>
        <end position="21"/>
    </location>
</feature>
<organism evidence="2 3">
    <name type="scientific">Klebsiella grimontii</name>
    <dbReference type="NCBI Taxonomy" id="2058152"/>
    <lineage>
        <taxon>Bacteria</taxon>
        <taxon>Pseudomonadati</taxon>
        <taxon>Pseudomonadota</taxon>
        <taxon>Gammaproteobacteria</taxon>
        <taxon>Enterobacterales</taxon>
        <taxon>Enterobacteriaceae</taxon>
        <taxon>Klebsiella/Raoultella group</taxon>
        <taxon>Klebsiella</taxon>
    </lineage>
</organism>
<proteinExistence type="predicted"/>